<sequence>MTIDATRRTVPAGLAAGAGAAALPAISFDNVVTTPAALKVDTDQVEFGRPFRRQPAEGSAGLRQRPELTWHHSGMGMILTLHPMRIIYLYLDRPQACQPSRRVRAMPRMLSKPRRIDAPVECDHHRTLIS</sequence>
<gene>
    <name evidence="1" type="ORF">SIL87_17355</name>
</gene>
<comment type="caution">
    <text evidence="1">The sequence shown here is derived from an EMBL/GenBank/DDBJ whole genome shotgun (WGS) entry which is preliminary data.</text>
</comment>
<organism evidence="1 2">
    <name type="scientific">Acidiphilium acidophilum</name>
    <name type="common">Thiobacillus acidophilus</name>
    <dbReference type="NCBI Taxonomy" id="76588"/>
    <lineage>
        <taxon>Bacteria</taxon>
        <taxon>Pseudomonadati</taxon>
        <taxon>Pseudomonadota</taxon>
        <taxon>Alphaproteobacteria</taxon>
        <taxon>Acetobacterales</taxon>
        <taxon>Acidocellaceae</taxon>
        <taxon>Acidiphilium</taxon>
    </lineage>
</organism>
<dbReference type="EMBL" id="JAWXYB010000018">
    <property type="protein sequence ID" value="MDX5932527.1"/>
    <property type="molecule type" value="Genomic_DNA"/>
</dbReference>
<keyword evidence="2" id="KW-1185">Reference proteome</keyword>
<dbReference type="AlphaFoldDB" id="A0AAW9DW62"/>
<evidence type="ECO:0000313" key="1">
    <source>
        <dbReference type="EMBL" id="MDX5932527.1"/>
    </source>
</evidence>
<evidence type="ECO:0000313" key="2">
    <source>
        <dbReference type="Proteomes" id="UP001279553"/>
    </source>
</evidence>
<dbReference type="Proteomes" id="UP001279553">
    <property type="component" value="Unassembled WGS sequence"/>
</dbReference>
<name>A0AAW9DW62_ACIAO</name>
<protein>
    <submittedName>
        <fullName evidence="1">Uncharacterized protein</fullName>
    </submittedName>
</protein>
<accession>A0AAW9DW62</accession>
<proteinExistence type="predicted"/>
<reference evidence="1 2" key="1">
    <citation type="submission" date="2023-11" db="EMBL/GenBank/DDBJ databases">
        <title>MicrobeMod: A computational toolkit for identifying prokaryotic methylation and restriction-modification with nanopore sequencing.</title>
        <authorList>
            <person name="Crits-Christoph A."/>
            <person name="Kang S.C."/>
            <person name="Lee H."/>
            <person name="Ostrov N."/>
        </authorList>
    </citation>
    <scope>NUCLEOTIDE SEQUENCE [LARGE SCALE GENOMIC DNA]</scope>
    <source>
        <strain evidence="1 2">DSMZ 700</strain>
    </source>
</reference>
<dbReference type="RefSeq" id="WP_319615382.1">
    <property type="nucleotide sequence ID" value="NZ_JAWXYB010000018.1"/>
</dbReference>